<keyword evidence="3" id="KW-0808">Transferase</keyword>
<dbReference type="SUPFAM" id="SSF53383">
    <property type="entry name" value="PLP-dependent transferases"/>
    <property type="match status" value="1"/>
</dbReference>
<dbReference type="InterPro" id="IPR015421">
    <property type="entry name" value="PyrdxlP-dep_Trfase_major"/>
</dbReference>
<dbReference type="AlphaFoldDB" id="A0A1H7B3W4"/>
<evidence type="ECO:0000256" key="2">
    <source>
        <dbReference type="ARBA" id="ARBA00009077"/>
    </source>
</evidence>
<evidence type="ECO:0000256" key="3">
    <source>
        <dbReference type="ARBA" id="ARBA00022679"/>
    </source>
</evidence>
<feature type="modified residue" description="N6-(pyridoxal phosphate)lysine" evidence="5">
    <location>
        <position position="235"/>
    </location>
</feature>
<dbReference type="GO" id="GO:0003961">
    <property type="term" value="F:O-acetylhomoserine aminocarboxypropyltransferase activity"/>
    <property type="evidence" value="ECO:0007669"/>
    <property type="project" value="TreeGrafter"/>
</dbReference>
<dbReference type="InterPro" id="IPR015424">
    <property type="entry name" value="PyrdxlP-dep_Trfase"/>
</dbReference>
<dbReference type="GO" id="GO:0005737">
    <property type="term" value="C:cytoplasm"/>
    <property type="evidence" value="ECO:0007669"/>
    <property type="project" value="TreeGrafter"/>
</dbReference>
<evidence type="ECO:0000256" key="7">
    <source>
        <dbReference type="SAM" id="MobiDB-lite"/>
    </source>
</evidence>
<dbReference type="EMBL" id="FNZA01000016">
    <property type="protein sequence ID" value="SEJ72433.1"/>
    <property type="molecule type" value="Genomic_DNA"/>
</dbReference>
<dbReference type="GO" id="GO:0016829">
    <property type="term" value="F:lyase activity"/>
    <property type="evidence" value="ECO:0007669"/>
    <property type="project" value="UniProtKB-KW"/>
</dbReference>
<reference evidence="9" key="1">
    <citation type="submission" date="2016-10" db="EMBL/GenBank/DDBJ databases">
        <authorList>
            <person name="Varghese N."/>
            <person name="Submissions S."/>
        </authorList>
    </citation>
    <scope>NUCLEOTIDE SEQUENCE [LARGE SCALE GENOMIC DNA]</scope>
    <source>
        <strain evidence="9">CGMCC 1.10218</strain>
    </source>
</reference>
<evidence type="ECO:0000256" key="6">
    <source>
        <dbReference type="RuleBase" id="RU362118"/>
    </source>
</evidence>
<evidence type="ECO:0000256" key="1">
    <source>
        <dbReference type="ARBA" id="ARBA00001933"/>
    </source>
</evidence>
<dbReference type="PANTHER" id="PTHR43797:SF2">
    <property type="entry name" value="HOMOCYSTEINE_CYSTEINE SYNTHASE"/>
    <property type="match status" value="1"/>
</dbReference>
<dbReference type="GO" id="GO:0030170">
    <property type="term" value="F:pyridoxal phosphate binding"/>
    <property type="evidence" value="ECO:0007669"/>
    <property type="project" value="InterPro"/>
</dbReference>
<dbReference type="PIRSF" id="PIRSF001434">
    <property type="entry name" value="CGS"/>
    <property type="match status" value="1"/>
</dbReference>
<accession>A0A1H7B3W4</accession>
<evidence type="ECO:0000256" key="4">
    <source>
        <dbReference type="ARBA" id="ARBA00022898"/>
    </source>
</evidence>
<dbReference type="FunFam" id="3.40.640.10:FF:000046">
    <property type="entry name" value="Cystathionine gamma-lyase"/>
    <property type="match status" value="1"/>
</dbReference>
<sequence length="439" mass="45340">MNEPSVRLTSSEMASPEAAPTEAAHPEASADRAWSYETAAVQTGIARGLGQTIGFPVHAAAAFQFSTLEEAQEEFQTNAGLSYARIQNPTVRALEGRITALEGGTETVALASGQAATLTAILSVCRAGDHVVATSSLFGGSTGLLTNVLPLMGIETTLVSGGPDAVRAALRPQTRLVWAEMISNPSGDVADLAALANLAHAGGALLAIDNTCGGAGYLCAPLAHGADLVAQSLTKWAGGHGSVMGGAVTVGASHDLRRNPIYTDGGDASLLALRGVGALAWRQRWLGASQMGMTLAPHSAFLIAQGLETLALRLGRESATALALAQWLSAHPRVGAVSYAGLEDHPSFPLVGRYLPRGAGAVLTFEVQDPSAFLARVQVLRIAPNLGDVRTLVVHPWTTTHGRIPEAARRAAGVNPGTIRMSVGVEDLADLKADIEQAL</sequence>
<dbReference type="Pfam" id="PF01053">
    <property type="entry name" value="Cys_Met_Meta_PP"/>
    <property type="match status" value="1"/>
</dbReference>
<proteinExistence type="inferred from homology"/>
<dbReference type="GO" id="GO:0004124">
    <property type="term" value="F:cysteine synthase activity"/>
    <property type="evidence" value="ECO:0007669"/>
    <property type="project" value="TreeGrafter"/>
</dbReference>
<comment type="cofactor">
    <cofactor evidence="1 6">
        <name>pyridoxal 5'-phosphate</name>
        <dbReference type="ChEBI" id="CHEBI:597326"/>
    </cofactor>
</comment>
<comment type="similarity">
    <text evidence="2 6">Belongs to the trans-sulfuration enzymes family.</text>
</comment>
<dbReference type="Gene3D" id="3.40.640.10">
    <property type="entry name" value="Type I PLP-dependent aspartate aminotransferase-like (Major domain)"/>
    <property type="match status" value="1"/>
</dbReference>
<dbReference type="STRING" id="856736.SAMN04488058_1162"/>
<keyword evidence="4 5" id="KW-0663">Pyridoxal phosphate</keyword>
<dbReference type="InterPro" id="IPR015422">
    <property type="entry name" value="PyrdxlP-dep_Trfase_small"/>
</dbReference>
<feature type="region of interest" description="Disordered" evidence="7">
    <location>
        <begin position="1"/>
        <end position="31"/>
    </location>
</feature>
<protein>
    <submittedName>
        <fullName evidence="8">O-acetylhomoserine (Thiol)-lyase</fullName>
    </submittedName>
</protein>
<dbReference type="GO" id="GO:0006535">
    <property type="term" value="P:cysteine biosynthetic process from serine"/>
    <property type="evidence" value="ECO:0007669"/>
    <property type="project" value="TreeGrafter"/>
</dbReference>
<evidence type="ECO:0000256" key="5">
    <source>
        <dbReference type="PIRSR" id="PIRSR001434-2"/>
    </source>
</evidence>
<dbReference type="GO" id="GO:0071269">
    <property type="term" value="P:L-homocysteine biosynthetic process"/>
    <property type="evidence" value="ECO:0007669"/>
    <property type="project" value="TreeGrafter"/>
</dbReference>
<name>A0A1H7B3W4_9DEIO</name>
<dbReference type="GO" id="GO:0019346">
    <property type="term" value="P:transsulfuration"/>
    <property type="evidence" value="ECO:0007669"/>
    <property type="project" value="InterPro"/>
</dbReference>
<gene>
    <name evidence="8" type="ORF">SAMN04488058_1162</name>
</gene>
<evidence type="ECO:0000313" key="8">
    <source>
        <dbReference type="EMBL" id="SEJ72433.1"/>
    </source>
</evidence>
<evidence type="ECO:0000313" key="9">
    <source>
        <dbReference type="Proteomes" id="UP000199223"/>
    </source>
</evidence>
<keyword evidence="9" id="KW-1185">Reference proteome</keyword>
<dbReference type="InterPro" id="IPR000277">
    <property type="entry name" value="Cys/Met-Metab_PyrdxlP-dep_enz"/>
</dbReference>
<organism evidence="8 9">
    <name type="scientific">Deinococcus reticulitermitis</name>
    <dbReference type="NCBI Taxonomy" id="856736"/>
    <lineage>
        <taxon>Bacteria</taxon>
        <taxon>Thermotogati</taxon>
        <taxon>Deinococcota</taxon>
        <taxon>Deinococci</taxon>
        <taxon>Deinococcales</taxon>
        <taxon>Deinococcaceae</taxon>
        <taxon>Deinococcus</taxon>
    </lineage>
</organism>
<dbReference type="InterPro" id="IPR006235">
    <property type="entry name" value="OAc-hSer/O-AcSer_sulfhydrylase"/>
</dbReference>
<dbReference type="Proteomes" id="UP000199223">
    <property type="component" value="Unassembled WGS sequence"/>
</dbReference>
<keyword evidence="8" id="KW-0456">Lyase</keyword>
<dbReference type="Gene3D" id="3.90.1150.10">
    <property type="entry name" value="Aspartate Aminotransferase, domain 1"/>
    <property type="match status" value="1"/>
</dbReference>
<feature type="compositionally biased region" description="Low complexity" evidence="7">
    <location>
        <begin position="10"/>
        <end position="23"/>
    </location>
</feature>
<dbReference type="PANTHER" id="PTHR43797">
    <property type="entry name" value="HOMOCYSTEINE/CYSTEINE SYNTHASE"/>
    <property type="match status" value="1"/>
</dbReference>